<dbReference type="Proteomes" id="UP001300502">
    <property type="component" value="Unassembled WGS sequence"/>
</dbReference>
<dbReference type="GO" id="GO:0005975">
    <property type="term" value="P:carbohydrate metabolic process"/>
    <property type="evidence" value="ECO:0007669"/>
    <property type="project" value="InterPro"/>
</dbReference>
<name>A0AAV9I4Y6_9RHOD</name>
<reference evidence="3 4" key="1">
    <citation type="submission" date="2022-07" db="EMBL/GenBank/DDBJ databases">
        <title>Genome-wide signatures of adaptation to extreme environments.</title>
        <authorList>
            <person name="Cho C.H."/>
            <person name="Yoon H.S."/>
        </authorList>
    </citation>
    <scope>NUCLEOTIDE SEQUENCE [LARGE SCALE GENOMIC DNA]</scope>
    <source>
        <strain evidence="3 4">108.79 E11</strain>
    </source>
</reference>
<dbReference type="AlphaFoldDB" id="A0AAV9I4Y6"/>
<keyword evidence="1" id="KW-0328">Glycosyltransferase</keyword>
<dbReference type="GO" id="GO:0016020">
    <property type="term" value="C:membrane"/>
    <property type="evidence" value="ECO:0007669"/>
    <property type="project" value="InterPro"/>
</dbReference>
<evidence type="ECO:0008006" key="5">
    <source>
        <dbReference type="Google" id="ProtNLM"/>
    </source>
</evidence>
<dbReference type="GO" id="GO:0008107">
    <property type="term" value="F:galactoside 2-alpha-L-fucosyltransferase activity"/>
    <property type="evidence" value="ECO:0007669"/>
    <property type="project" value="InterPro"/>
</dbReference>
<evidence type="ECO:0000256" key="1">
    <source>
        <dbReference type="ARBA" id="ARBA00022676"/>
    </source>
</evidence>
<evidence type="ECO:0000313" key="4">
    <source>
        <dbReference type="Proteomes" id="UP001300502"/>
    </source>
</evidence>
<sequence length="517" mass="60424">MLQPIVSVYHKDERESHILEEQTKKDYQKVLCSGNKGLQDLFLLFQYSHVEDAQNTSAVSVLDSKSGFGSCTSCRKKSLCRLLTATSSNMTSARLSSDIEESYNQKGFSDKENFRYNKDTEISFSRILELGRRRLVNNCEFTSQGKPYCGPPLLTMSCLGELGRFGNQLFQYMFLKCCALVNRASVQVPPWIGELLFDLSDDRISVSLPIATESSNMKANSIFTDNLMRYLKSVNSGKDIVEIEPDVLRGDSEKKLVNVDVWGWFQWHTSYYRPFRDYIYSLFQVQRNLKEYLDAEINQKICPLDGSATIVGIHIRLGDYKDITASSFAYCAPVSWYLEWLESIWWQLKNPVLFVASDEIERVEEYFWQYQPKTCHSLGIQMPERYANIGADFFPDWYILTKCDVLAISNSTFSFTSCLLNQRKNPKFYRAHYLYRIIEIDPWNTDPIVHKEVPLSFGKRIWNDILLLYRQQGIRGLLRNIFWGFPLYRIRSLLIGMVLGFRRFYWNSSLRKWWNHE</sequence>
<keyword evidence="4" id="KW-1185">Reference proteome</keyword>
<comment type="caution">
    <text evidence="3">The sequence shown here is derived from an EMBL/GenBank/DDBJ whole genome shotgun (WGS) entry which is preliminary data.</text>
</comment>
<dbReference type="InterPro" id="IPR002516">
    <property type="entry name" value="Glyco_trans_11"/>
</dbReference>
<organism evidence="3 4">
    <name type="scientific">Galdieria yellowstonensis</name>
    <dbReference type="NCBI Taxonomy" id="3028027"/>
    <lineage>
        <taxon>Eukaryota</taxon>
        <taxon>Rhodophyta</taxon>
        <taxon>Bangiophyceae</taxon>
        <taxon>Galdieriales</taxon>
        <taxon>Galdieriaceae</taxon>
        <taxon>Galdieria</taxon>
    </lineage>
</organism>
<evidence type="ECO:0000313" key="3">
    <source>
        <dbReference type="EMBL" id="KAK4522802.1"/>
    </source>
</evidence>
<keyword evidence="2" id="KW-0808">Transferase</keyword>
<dbReference type="Pfam" id="PF01531">
    <property type="entry name" value="Glyco_transf_11"/>
    <property type="match status" value="1"/>
</dbReference>
<protein>
    <recommendedName>
        <fullName evidence="5">Alpha-1,2-fucosyltransferase</fullName>
    </recommendedName>
</protein>
<accession>A0AAV9I4Y6</accession>
<dbReference type="PANTHER" id="PTHR11927">
    <property type="entry name" value="GALACTOSIDE 2-L-FUCOSYLTRANSFERASE"/>
    <property type="match status" value="1"/>
</dbReference>
<dbReference type="EMBL" id="JANCYU010000008">
    <property type="protein sequence ID" value="KAK4522802.1"/>
    <property type="molecule type" value="Genomic_DNA"/>
</dbReference>
<dbReference type="Gene3D" id="3.40.50.11350">
    <property type="match status" value="1"/>
</dbReference>
<dbReference type="CDD" id="cd11301">
    <property type="entry name" value="Fut1_Fut2_like"/>
    <property type="match status" value="1"/>
</dbReference>
<dbReference type="PANTHER" id="PTHR11927:SF9">
    <property type="entry name" value="L-FUCOSYLTRANSFERASE"/>
    <property type="match status" value="1"/>
</dbReference>
<evidence type="ECO:0000256" key="2">
    <source>
        <dbReference type="ARBA" id="ARBA00022679"/>
    </source>
</evidence>
<proteinExistence type="predicted"/>
<gene>
    <name evidence="3" type="ORF">GAYE_PCTG30G0692</name>
</gene>